<evidence type="ECO:0000259" key="3">
    <source>
        <dbReference type="Pfam" id="PF14578"/>
    </source>
</evidence>
<proteinExistence type="predicted"/>
<evidence type="ECO:0000313" key="4">
    <source>
        <dbReference type="EMBL" id="CAD7196492.1"/>
    </source>
</evidence>
<keyword evidence="1" id="KW-0547">Nucleotide-binding</keyword>
<name>A0A7R8Z575_TIMDO</name>
<dbReference type="InterPro" id="IPR015760">
    <property type="entry name" value="TIF_IF2"/>
</dbReference>
<reference evidence="4" key="1">
    <citation type="submission" date="2020-11" db="EMBL/GenBank/DDBJ databases">
        <authorList>
            <person name="Tran Van P."/>
        </authorList>
    </citation>
    <scope>NUCLEOTIDE SEQUENCE</scope>
</reference>
<dbReference type="InterPro" id="IPR029459">
    <property type="entry name" value="EFTU-type"/>
</dbReference>
<accession>A0A7R8Z575</accession>
<dbReference type="InterPro" id="IPR009000">
    <property type="entry name" value="Transl_B-barrel_sf"/>
</dbReference>
<evidence type="ECO:0000256" key="1">
    <source>
        <dbReference type="ARBA" id="ARBA00022741"/>
    </source>
</evidence>
<dbReference type="GO" id="GO:0003743">
    <property type="term" value="F:translation initiation factor activity"/>
    <property type="evidence" value="ECO:0007669"/>
    <property type="project" value="TreeGrafter"/>
</dbReference>
<dbReference type="PANTHER" id="PTHR43381:SF4">
    <property type="entry name" value="EUKARYOTIC TRANSLATION INITIATION FACTOR 5B"/>
    <property type="match status" value="1"/>
</dbReference>
<gene>
    <name evidence="4" type="ORF">TDIB3V08_LOCUS2840</name>
</gene>
<keyword evidence="2" id="KW-0342">GTP-binding</keyword>
<sequence>MSSLFLPLLDYGDCLLGAAAAANFGRLFELELPSSLPALLLSSCPAGRHCQHTGKRRVVVNGHFVYLGVVTSIESNHKNVESARKGQEVCIKIEPVPGEAPKMFGRHFDEKDFLISKWESDILDQSEACLSTELRLLGSISSMADKFIIGEMVPGSIPDKAEKFITGEMWASPFTEMN</sequence>
<protein>
    <recommendedName>
        <fullName evidence="3">Elongation factor Tu-type domain-containing protein</fullName>
    </recommendedName>
</protein>
<dbReference type="EMBL" id="OA565189">
    <property type="protein sequence ID" value="CAD7196492.1"/>
    <property type="molecule type" value="Genomic_DNA"/>
</dbReference>
<dbReference type="GO" id="GO:0005739">
    <property type="term" value="C:mitochondrion"/>
    <property type="evidence" value="ECO:0007669"/>
    <property type="project" value="TreeGrafter"/>
</dbReference>
<dbReference type="Gene3D" id="2.40.30.10">
    <property type="entry name" value="Translation factors"/>
    <property type="match status" value="1"/>
</dbReference>
<dbReference type="AlphaFoldDB" id="A0A7R8Z575"/>
<dbReference type="Pfam" id="PF14578">
    <property type="entry name" value="GTP_EFTU_D4"/>
    <property type="match status" value="1"/>
</dbReference>
<organism evidence="4">
    <name type="scientific">Timema douglasi</name>
    <name type="common">Walking stick</name>
    <dbReference type="NCBI Taxonomy" id="61478"/>
    <lineage>
        <taxon>Eukaryota</taxon>
        <taxon>Metazoa</taxon>
        <taxon>Ecdysozoa</taxon>
        <taxon>Arthropoda</taxon>
        <taxon>Hexapoda</taxon>
        <taxon>Insecta</taxon>
        <taxon>Pterygota</taxon>
        <taxon>Neoptera</taxon>
        <taxon>Polyneoptera</taxon>
        <taxon>Phasmatodea</taxon>
        <taxon>Timematodea</taxon>
        <taxon>Timematoidea</taxon>
        <taxon>Timematidae</taxon>
        <taxon>Timema</taxon>
    </lineage>
</organism>
<evidence type="ECO:0000256" key="2">
    <source>
        <dbReference type="ARBA" id="ARBA00023134"/>
    </source>
</evidence>
<dbReference type="PANTHER" id="PTHR43381">
    <property type="entry name" value="TRANSLATION INITIATION FACTOR IF-2-RELATED"/>
    <property type="match status" value="1"/>
</dbReference>
<dbReference type="SUPFAM" id="SSF50447">
    <property type="entry name" value="Translation proteins"/>
    <property type="match status" value="1"/>
</dbReference>
<dbReference type="GO" id="GO:0005525">
    <property type="term" value="F:GTP binding"/>
    <property type="evidence" value="ECO:0007669"/>
    <property type="project" value="UniProtKB-KW"/>
</dbReference>
<feature type="domain" description="Elongation factor Tu-type" evidence="3">
    <location>
        <begin position="66"/>
        <end position="114"/>
    </location>
</feature>